<evidence type="ECO:0000313" key="2">
    <source>
        <dbReference type="EMBL" id="AEL26226.1"/>
    </source>
</evidence>
<dbReference type="EMBL" id="CP002955">
    <property type="protein sequence ID" value="AEL26226.1"/>
    <property type="molecule type" value="Genomic_DNA"/>
</dbReference>
<keyword evidence="3" id="KW-1185">Reference proteome</keyword>
<dbReference type="HOGENOM" id="CLU_2011466_0_0_10"/>
<sequence>MSRNSIIILFVAFLMMGSIHAQSFRSIDISESRVEKATLLMKKKYDLNVDQYNAVFEVNKNLAQKVKPILLSDKTKMQKLLAIKPYAKEREKALMDIFNEEQQATYHTVIKERKAMLKAWLED</sequence>
<keyword evidence="1" id="KW-0732">Signal</keyword>
<dbReference type="STRING" id="880070.Cycma_2485"/>
<dbReference type="AlphaFoldDB" id="G0IV02"/>
<dbReference type="RefSeq" id="WP_014020519.1">
    <property type="nucleotide sequence ID" value="NC_015914.1"/>
</dbReference>
<gene>
    <name evidence="2" type="ordered locus">Cycma_2485</name>
</gene>
<name>G0IV02_CYCMS</name>
<evidence type="ECO:0000256" key="1">
    <source>
        <dbReference type="SAM" id="SignalP"/>
    </source>
</evidence>
<proteinExistence type="predicted"/>
<dbReference type="Proteomes" id="UP000001635">
    <property type="component" value="Chromosome"/>
</dbReference>
<reference evidence="3" key="1">
    <citation type="submission" date="2011-07" db="EMBL/GenBank/DDBJ databases">
        <title>The complete genome of Cyclobacterium marinum DSM 745.</title>
        <authorList>
            <person name="Lucas S."/>
            <person name="Han J."/>
            <person name="Lapidus A."/>
            <person name="Bruce D."/>
            <person name="Goodwin L."/>
            <person name="Pitluck S."/>
            <person name="Peters L."/>
            <person name="Kyrpides N."/>
            <person name="Mavromatis K."/>
            <person name="Ivanova N."/>
            <person name="Ovchinnikova G."/>
            <person name="Chertkov O."/>
            <person name="Detter J.C."/>
            <person name="Tapia R."/>
            <person name="Han C."/>
            <person name="Land M."/>
            <person name="Hauser L."/>
            <person name="Markowitz V."/>
            <person name="Cheng J.-F."/>
            <person name="Hugenholtz P."/>
            <person name="Woyke T."/>
            <person name="Wu D."/>
            <person name="Tindall B."/>
            <person name="Schuetze A."/>
            <person name="Brambilla E."/>
            <person name="Klenk H.-P."/>
            <person name="Eisen J.A."/>
        </authorList>
    </citation>
    <scope>NUCLEOTIDE SEQUENCE [LARGE SCALE GENOMIC DNA]</scope>
    <source>
        <strain evidence="3">ATCC 25205 / DSM 745 / LMG 13164 / NCIMB 1802</strain>
    </source>
</reference>
<evidence type="ECO:0000313" key="3">
    <source>
        <dbReference type="Proteomes" id="UP000001635"/>
    </source>
</evidence>
<organism evidence="2 3">
    <name type="scientific">Cyclobacterium marinum (strain ATCC 25205 / DSM 745 / LMG 13164 / NCIMB 1802)</name>
    <name type="common">Flectobacillus marinus</name>
    <dbReference type="NCBI Taxonomy" id="880070"/>
    <lineage>
        <taxon>Bacteria</taxon>
        <taxon>Pseudomonadati</taxon>
        <taxon>Bacteroidota</taxon>
        <taxon>Cytophagia</taxon>
        <taxon>Cytophagales</taxon>
        <taxon>Cyclobacteriaceae</taxon>
        <taxon>Cyclobacterium</taxon>
    </lineage>
</organism>
<feature type="signal peptide" evidence="1">
    <location>
        <begin position="1"/>
        <end position="21"/>
    </location>
</feature>
<feature type="chain" id="PRO_5003400809" evidence="1">
    <location>
        <begin position="22"/>
        <end position="123"/>
    </location>
</feature>
<protein>
    <submittedName>
        <fullName evidence="2">Uncharacterized protein</fullName>
    </submittedName>
</protein>
<accession>G0IV02</accession>
<dbReference type="KEGG" id="cmr:Cycma_2485"/>